<keyword evidence="3" id="KW-0328">Glycosyltransferase</keyword>
<dbReference type="AlphaFoldDB" id="E0IFI7"/>
<evidence type="ECO:0000259" key="6">
    <source>
        <dbReference type="Pfam" id="PF00535"/>
    </source>
</evidence>
<evidence type="ECO:0000256" key="5">
    <source>
        <dbReference type="SAM" id="MobiDB-lite"/>
    </source>
</evidence>
<evidence type="ECO:0000313" key="7">
    <source>
        <dbReference type="EMBL" id="EFM08963.1"/>
    </source>
</evidence>
<comment type="similarity">
    <text evidence="2">Belongs to the glycosyltransferase 2 family.</text>
</comment>
<evidence type="ECO:0000256" key="3">
    <source>
        <dbReference type="ARBA" id="ARBA00022676"/>
    </source>
</evidence>
<dbReference type="EMBL" id="AEDD01000013">
    <property type="protein sequence ID" value="EFM08963.1"/>
    <property type="molecule type" value="Genomic_DNA"/>
</dbReference>
<comment type="pathway">
    <text evidence="1">Cell wall biogenesis; cell wall polysaccharide biosynthesis.</text>
</comment>
<dbReference type="eggNOG" id="COG1216">
    <property type="taxonomic scope" value="Bacteria"/>
</dbReference>
<dbReference type="PANTHER" id="PTHR43179:SF12">
    <property type="entry name" value="GALACTOFURANOSYLTRANSFERASE GLFT2"/>
    <property type="match status" value="1"/>
</dbReference>
<evidence type="ECO:0000256" key="1">
    <source>
        <dbReference type="ARBA" id="ARBA00004776"/>
    </source>
</evidence>
<reference evidence="7 8" key="1">
    <citation type="submission" date="2010-07" db="EMBL/GenBank/DDBJ databases">
        <title>The draft genome of Paenibacillus curdlanolyticus YK9.</title>
        <authorList>
            <consortium name="US DOE Joint Genome Institute (JGI-PGF)"/>
            <person name="Lucas S."/>
            <person name="Copeland A."/>
            <person name="Lapidus A."/>
            <person name="Cheng J.-F."/>
            <person name="Bruce D."/>
            <person name="Goodwin L."/>
            <person name="Pitluck S."/>
            <person name="Land M.L."/>
            <person name="Hauser L."/>
            <person name="Chang Y.-J."/>
            <person name="Jeffries C."/>
            <person name="Anderson I.J."/>
            <person name="Johnson E."/>
            <person name="Loganathan U."/>
            <person name="Mulhopadhyay B."/>
            <person name="Kyrpides N."/>
            <person name="Woyke T.J."/>
        </authorList>
    </citation>
    <scope>NUCLEOTIDE SEQUENCE [LARGE SCALE GENOMIC DNA]</scope>
    <source>
        <strain evidence="7 8">YK9</strain>
    </source>
</reference>
<dbReference type="PANTHER" id="PTHR43179">
    <property type="entry name" value="RHAMNOSYLTRANSFERASE WBBL"/>
    <property type="match status" value="1"/>
</dbReference>
<evidence type="ECO:0000313" key="8">
    <source>
        <dbReference type="Proteomes" id="UP000005387"/>
    </source>
</evidence>
<accession>E0IFI7</accession>
<feature type="domain" description="Glycosyltransferase 2-like" evidence="6">
    <location>
        <begin position="64"/>
        <end position="230"/>
    </location>
</feature>
<dbReference type="CDD" id="cd04186">
    <property type="entry name" value="GT_2_like_c"/>
    <property type="match status" value="1"/>
</dbReference>
<dbReference type="Proteomes" id="UP000005387">
    <property type="component" value="Unassembled WGS sequence"/>
</dbReference>
<evidence type="ECO:0000256" key="2">
    <source>
        <dbReference type="ARBA" id="ARBA00006739"/>
    </source>
</evidence>
<sequence length="468" mass="52965">MKGMRSTAKPLRRSNRRVRRSASGRRGQQVDRRQQRYEAGYRAGYDEGQRSGFDSFETHFEGTSIIIPTYNKAAYLKSCIESIGDHTDLPYEIIVVDNQSTDETGAYLREIGTQVRYRILDSNLGFAGAVNAGLMMAKGTTVLLLNNDTLVTDNWLDNMLACLHSDARIGMVGPVTNYISGDQRVEVPYEEIEDMYEYAKRNNETNPAKWQRTDRLTGFCLLFRRTLLERTGYFDEGYEIGNYEDDDFNIRVRLQGYSLVIARDSFIHHFGSVSMKALGNEFESVNDHNMRFYMDKWGNPYEWVHRVNEQRRAKEEPKEGLAAIANGESAFYPEGVLVKGIGDLVFWLENGQRRPLEGEVALPITRLSQYDIRRYPIGPAIHASELEARIAAPVHQGAALRDGTIVTGENGAVCYLIEASAKRPIVTAAAAKHWGFDQRRIMTLTESELNELPEGLPVIAPITLRQSL</sequence>
<protein>
    <submittedName>
        <fullName evidence="7">Glycosyl transferase family 2</fullName>
    </submittedName>
</protein>
<dbReference type="InterPro" id="IPR029044">
    <property type="entry name" value="Nucleotide-diphossugar_trans"/>
</dbReference>
<keyword evidence="4 7" id="KW-0808">Transferase</keyword>
<dbReference type="SUPFAM" id="SSF53448">
    <property type="entry name" value="Nucleotide-diphospho-sugar transferases"/>
    <property type="match status" value="1"/>
</dbReference>
<organism evidence="7 8">
    <name type="scientific">Paenibacillus curdlanolyticus YK9</name>
    <dbReference type="NCBI Taxonomy" id="717606"/>
    <lineage>
        <taxon>Bacteria</taxon>
        <taxon>Bacillati</taxon>
        <taxon>Bacillota</taxon>
        <taxon>Bacilli</taxon>
        <taxon>Bacillales</taxon>
        <taxon>Paenibacillaceae</taxon>
        <taxon>Paenibacillus</taxon>
    </lineage>
</organism>
<dbReference type="STRING" id="717606.PaecuDRAFT_4428"/>
<dbReference type="Pfam" id="PF00535">
    <property type="entry name" value="Glycos_transf_2"/>
    <property type="match status" value="1"/>
</dbReference>
<dbReference type="Gene3D" id="3.90.550.10">
    <property type="entry name" value="Spore Coat Polysaccharide Biosynthesis Protein SpsA, Chain A"/>
    <property type="match status" value="1"/>
</dbReference>
<evidence type="ECO:0000256" key="4">
    <source>
        <dbReference type="ARBA" id="ARBA00022679"/>
    </source>
</evidence>
<proteinExistence type="inferred from homology"/>
<feature type="compositionally biased region" description="Basic residues" evidence="5">
    <location>
        <begin position="10"/>
        <end position="23"/>
    </location>
</feature>
<feature type="region of interest" description="Disordered" evidence="5">
    <location>
        <begin position="1"/>
        <end position="41"/>
    </location>
</feature>
<gene>
    <name evidence="7" type="ORF">PaecuDRAFT_4428</name>
</gene>
<dbReference type="InterPro" id="IPR001173">
    <property type="entry name" value="Glyco_trans_2-like"/>
</dbReference>
<keyword evidence="8" id="KW-1185">Reference proteome</keyword>
<dbReference type="GO" id="GO:0016757">
    <property type="term" value="F:glycosyltransferase activity"/>
    <property type="evidence" value="ECO:0007669"/>
    <property type="project" value="UniProtKB-KW"/>
</dbReference>
<name>E0IFI7_9BACL</name>